<feature type="binding site" evidence="4">
    <location>
        <position position="57"/>
    </location>
    <ligand>
        <name>Zn(2+)</name>
        <dbReference type="ChEBI" id="CHEBI:29105"/>
    </ligand>
</feature>
<dbReference type="Proteomes" id="UP000272051">
    <property type="component" value="Unassembled WGS sequence"/>
</dbReference>
<evidence type="ECO:0000256" key="2">
    <source>
        <dbReference type="ARBA" id="ARBA00022980"/>
    </source>
</evidence>
<feature type="binding site" evidence="4">
    <location>
        <position position="60"/>
    </location>
    <ligand>
        <name>Zn(2+)</name>
        <dbReference type="ChEBI" id="CHEBI:29105"/>
    </ligand>
</feature>
<dbReference type="InterPro" id="IPR002674">
    <property type="entry name" value="Ribosomal_eL43"/>
</dbReference>
<dbReference type="GO" id="GO:0006412">
    <property type="term" value="P:translation"/>
    <property type="evidence" value="ECO:0007669"/>
    <property type="project" value="UniProtKB-UniRule"/>
</dbReference>
<keyword evidence="1 4" id="KW-0694">RNA-binding</keyword>
<dbReference type="GO" id="GO:0070180">
    <property type="term" value="F:large ribosomal subunit rRNA binding"/>
    <property type="evidence" value="ECO:0007669"/>
    <property type="project" value="UniProtKB-UniRule"/>
</dbReference>
<keyword evidence="2 4" id="KW-0689">Ribosomal protein</keyword>
<dbReference type="PANTHER" id="PTHR48129:SF1">
    <property type="entry name" value="LARGE RIBOSOMAL SUBUNIT PROTEIN EL43"/>
    <property type="match status" value="1"/>
</dbReference>
<accession>A0A497EY73</accession>
<comment type="similarity">
    <text evidence="4">Belongs to the eukaryotic ribosomal protein eL43 family. Putative zinc-binding subfamily.</text>
</comment>
<dbReference type="InterPro" id="IPR011332">
    <property type="entry name" value="Ribosomal_zn-bd"/>
</dbReference>
<dbReference type="NCBIfam" id="NF003058">
    <property type="entry name" value="PRK03976.1"/>
    <property type="match status" value="1"/>
</dbReference>
<dbReference type="PANTHER" id="PTHR48129">
    <property type="entry name" value="60S RIBOSOMAL PROTEIN L37A"/>
    <property type="match status" value="1"/>
</dbReference>
<dbReference type="Pfam" id="PF01780">
    <property type="entry name" value="Ribosomal_L37ae"/>
    <property type="match status" value="1"/>
</dbReference>
<sequence length="87" mass="9636">MGRTRFVGPVARYGARYGATVRKRVLAIELKMRAPSKCPRCRTPGSLKRLSFGVWLCKFCGLKFAGGAYVPQTVVGKTFAPEELKIK</sequence>
<evidence type="ECO:0000313" key="5">
    <source>
        <dbReference type="EMBL" id="RLE51992.1"/>
    </source>
</evidence>
<dbReference type="SUPFAM" id="SSF57829">
    <property type="entry name" value="Zn-binding ribosomal proteins"/>
    <property type="match status" value="1"/>
</dbReference>
<dbReference type="EMBL" id="QMQX01000074">
    <property type="protein sequence ID" value="RLE51992.1"/>
    <property type="molecule type" value="Genomic_DNA"/>
</dbReference>
<dbReference type="InterPro" id="IPR011331">
    <property type="entry name" value="Ribosomal_eL37/eL43"/>
</dbReference>
<evidence type="ECO:0000313" key="6">
    <source>
        <dbReference type="Proteomes" id="UP000272051"/>
    </source>
</evidence>
<proteinExistence type="inferred from homology"/>
<dbReference type="InterPro" id="IPR050522">
    <property type="entry name" value="Ribosomal_protein_eL43"/>
</dbReference>
<dbReference type="HAMAP" id="MF_00327">
    <property type="entry name" value="Ribosomal_eL43"/>
    <property type="match status" value="1"/>
</dbReference>
<evidence type="ECO:0000256" key="1">
    <source>
        <dbReference type="ARBA" id="ARBA00022884"/>
    </source>
</evidence>
<comment type="caution">
    <text evidence="5">The sequence shown here is derived from an EMBL/GenBank/DDBJ whole genome shotgun (WGS) entry which is preliminary data.</text>
</comment>
<reference evidence="5 6" key="1">
    <citation type="submission" date="2018-06" db="EMBL/GenBank/DDBJ databases">
        <title>Extensive metabolic versatility and redundancy in microbially diverse, dynamic hydrothermal sediments.</title>
        <authorList>
            <person name="Dombrowski N."/>
            <person name="Teske A."/>
            <person name="Baker B.J."/>
        </authorList>
    </citation>
    <scope>NUCLEOTIDE SEQUENCE [LARGE SCALE GENOMIC DNA]</scope>
    <source>
        <strain evidence="5">B34_G17</strain>
    </source>
</reference>
<name>A0A497EY73_9CREN</name>
<evidence type="ECO:0000256" key="4">
    <source>
        <dbReference type="HAMAP-Rule" id="MF_00327"/>
    </source>
</evidence>
<dbReference type="GO" id="GO:1990904">
    <property type="term" value="C:ribonucleoprotein complex"/>
    <property type="evidence" value="ECO:0007669"/>
    <property type="project" value="UniProtKB-KW"/>
</dbReference>
<evidence type="ECO:0000256" key="3">
    <source>
        <dbReference type="ARBA" id="ARBA00023274"/>
    </source>
</evidence>
<dbReference type="AlphaFoldDB" id="A0A497EY73"/>
<dbReference type="GO" id="GO:0005840">
    <property type="term" value="C:ribosome"/>
    <property type="evidence" value="ECO:0007669"/>
    <property type="project" value="UniProtKB-KW"/>
</dbReference>
<organism evidence="5 6">
    <name type="scientific">Thermoproteota archaeon</name>
    <dbReference type="NCBI Taxonomy" id="2056631"/>
    <lineage>
        <taxon>Archaea</taxon>
        <taxon>Thermoproteota</taxon>
    </lineage>
</organism>
<feature type="binding site" evidence="4">
    <location>
        <position position="38"/>
    </location>
    <ligand>
        <name>Zn(2+)</name>
        <dbReference type="ChEBI" id="CHEBI:29105"/>
    </ligand>
</feature>
<dbReference type="GO" id="GO:0003735">
    <property type="term" value="F:structural constituent of ribosome"/>
    <property type="evidence" value="ECO:0007669"/>
    <property type="project" value="InterPro"/>
</dbReference>
<comment type="caution">
    <text evidence="4">Lacks conserved residue(s) required for the propagation of feature annotation.</text>
</comment>
<comment type="function">
    <text evidence="4">Binds to the 23S rRNA.</text>
</comment>
<gene>
    <name evidence="4" type="primary">rpl37ae</name>
    <name evidence="5" type="ORF">DRJ33_04770</name>
</gene>
<protein>
    <recommendedName>
        <fullName evidence="4">Large ribosomal subunit protein eL43</fullName>
    </recommendedName>
</protein>
<dbReference type="GO" id="GO:0008270">
    <property type="term" value="F:zinc ion binding"/>
    <property type="evidence" value="ECO:0007669"/>
    <property type="project" value="UniProtKB-UniRule"/>
</dbReference>
<dbReference type="Gene3D" id="2.20.25.30">
    <property type="match status" value="1"/>
</dbReference>
<keyword evidence="3 4" id="KW-0687">Ribonucleoprotein</keyword>
<keyword evidence="4" id="KW-0699">rRNA-binding</keyword>
<comment type="subunit">
    <text evidence="4">Part of the 50S ribosomal subunit.</text>
</comment>
<feature type="binding site" evidence="4">
    <location>
        <position position="41"/>
    </location>
    <ligand>
        <name>Zn(2+)</name>
        <dbReference type="ChEBI" id="CHEBI:29105"/>
    </ligand>
</feature>